<protein>
    <submittedName>
        <fullName evidence="1">Uncharacterized protein</fullName>
    </submittedName>
</protein>
<sequence>MLSSEFDIVYVTQKAIKAHALADHLAENPIDEEYEQLKNYFHDEEVLFVGEDISESCQGWRLFFDIAANHQGRGIGAVLVEILYRRTPDLGDLRSVDAVEVAKLIEQIRASFCGTHMNGLTFGRKILRAGFEVTESIITDNGENLNKEVIPTEVEIPSLRIIQGAELSNAEWVNKRIDQLTLIAEKRMIVVCYDEYNKKFTPNWQGPYNVCKVLSGGAFVLSKMDSTA</sequence>
<reference evidence="1" key="1">
    <citation type="submission" date="2019-05" db="EMBL/GenBank/DDBJ databases">
        <title>The de novo reference genome and transcriptome assemblies of the wild tomato species Solanum chilense.</title>
        <authorList>
            <person name="Stam R."/>
            <person name="Nosenko T."/>
            <person name="Hoerger A.C."/>
            <person name="Stephan W."/>
            <person name="Seidel M.A."/>
            <person name="Kuhn J.M.M."/>
            <person name="Haberer G."/>
            <person name="Tellier A."/>
        </authorList>
    </citation>
    <scope>NUCLEOTIDE SEQUENCE</scope>
    <source>
        <tissue evidence="1">Mature leaves</tissue>
    </source>
</reference>
<dbReference type="PANTHER" id="PTHR48475:SF1">
    <property type="entry name" value="RNASE H TYPE-1 DOMAIN-CONTAINING PROTEIN"/>
    <property type="match status" value="1"/>
</dbReference>
<dbReference type="EMBL" id="RXGB01002882">
    <property type="protein sequence ID" value="TMW93675.1"/>
    <property type="molecule type" value="Genomic_DNA"/>
</dbReference>
<dbReference type="AlphaFoldDB" id="A0A6N2BFY7"/>
<proteinExistence type="predicted"/>
<gene>
    <name evidence="1" type="ORF">EJD97_011312</name>
</gene>
<evidence type="ECO:0000313" key="1">
    <source>
        <dbReference type="EMBL" id="TMW93675.1"/>
    </source>
</evidence>
<dbReference type="PANTHER" id="PTHR48475">
    <property type="entry name" value="RIBONUCLEASE H"/>
    <property type="match status" value="1"/>
</dbReference>
<accession>A0A6N2BFY7</accession>
<name>A0A6N2BFY7_SOLCI</name>
<comment type="caution">
    <text evidence="1">The sequence shown here is derived from an EMBL/GenBank/DDBJ whole genome shotgun (WGS) entry which is preliminary data.</text>
</comment>
<organism evidence="1">
    <name type="scientific">Solanum chilense</name>
    <name type="common">Tomato</name>
    <name type="synonym">Lycopersicon chilense</name>
    <dbReference type="NCBI Taxonomy" id="4083"/>
    <lineage>
        <taxon>Eukaryota</taxon>
        <taxon>Viridiplantae</taxon>
        <taxon>Streptophyta</taxon>
        <taxon>Embryophyta</taxon>
        <taxon>Tracheophyta</taxon>
        <taxon>Spermatophyta</taxon>
        <taxon>Magnoliopsida</taxon>
        <taxon>eudicotyledons</taxon>
        <taxon>Gunneridae</taxon>
        <taxon>Pentapetalae</taxon>
        <taxon>asterids</taxon>
        <taxon>lamiids</taxon>
        <taxon>Solanales</taxon>
        <taxon>Solanaceae</taxon>
        <taxon>Solanoideae</taxon>
        <taxon>Solaneae</taxon>
        <taxon>Solanum</taxon>
        <taxon>Solanum subgen. Lycopersicon</taxon>
    </lineage>
</organism>